<dbReference type="EMBL" id="CADIKM010000014">
    <property type="protein sequence ID" value="CAB3791448.1"/>
    <property type="molecule type" value="Genomic_DNA"/>
</dbReference>
<evidence type="ECO:0000313" key="5">
    <source>
        <dbReference type="EMBL" id="CAB3791448.1"/>
    </source>
</evidence>
<dbReference type="Gene3D" id="1.10.530.10">
    <property type="match status" value="1"/>
</dbReference>
<dbReference type="CDD" id="cd00254">
    <property type="entry name" value="LT-like"/>
    <property type="match status" value="1"/>
</dbReference>
<dbReference type="SUPFAM" id="SSF53955">
    <property type="entry name" value="Lysozyme-like"/>
    <property type="match status" value="1"/>
</dbReference>
<dbReference type="AlphaFoldDB" id="A0A6S7B895"/>
<evidence type="ECO:0000259" key="4">
    <source>
        <dbReference type="Pfam" id="PF01464"/>
    </source>
</evidence>
<comment type="similarity">
    <text evidence="1">Belongs to the transglycosylase Slt family.</text>
</comment>
<proteinExistence type="inferred from homology"/>
<evidence type="ECO:0000256" key="2">
    <source>
        <dbReference type="SAM" id="MobiDB-lite"/>
    </source>
</evidence>
<feature type="chain" id="PRO_5028921619" description="Transglycosylase SLT domain-containing protein" evidence="3">
    <location>
        <begin position="21"/>
        <end position="192"/>
    </location>
</feature>
<dbReference type="Proteomes" id="UP000494115">
    <property type="component" value="Unassembled WGS sequence"/>
</dbReference>
<reference evidence="5 6" key="1">
    <citation type="submission" date="2020-04" db="EMBL/GenBank/DDBJ databases">
        <authorList>
            <person name="De Canck E."/>
        </authorList>
    </citation>
    <scope>NUCLEOTIDE SEQUENCE [LARGE SCALE GENOMIC DNA]</scope>
    <source>
        <strain evidence="5 6">LMG 28138</strain>
    </source>
</reference>
<dbReference type="PANTHER" id="PTHR37423">
    <property type="entry name" value="SOLUBLE LYTIC MUREIN TRANSGLYCOSYLASE-RELATED"/>
    <property type="match status" value="1"/>
</dbReference>
<evidence type="ECO:0000256" key="1">
    <source>
        <dbReference type="ARBA" id="ARBA00007734"/>
    </source>
</evidence>
<dbReference type="InterPro" id="IPR008258">
    <property type="entry name" value="Transglycosylase_SLT_dom_1"/>
</dbReference>
<dbReference type="Pfam" id="PF01464">
    <property type="entry name" value="SLT"/>
    <property type="match status" value="1"/>
</dbReference>
<organism evidence="5 6">
    <name type="scientific">Pararobbsia alpina</name>
    <dbReference type="NCBI Taxonomy" id="621374"/>
    <lineage>
        <taxon>Bacteria</taxon>
        <taxon>Pseudomonadati</taxon>
        <taxon>Pseudomonadota</taxon>
        <taxon>Betaproteobacteria</taxon>
        <taxon>Burkholderiales</taxon>
        <taxon>Burkholderiaceae</taxon>
        <taxon>Pararobbsia</taxon>
    </lineage>
</organism>
<dbReference type="PANTHER" id="PTHR37423:SF2">
    <property type="entry name" value="MEMBRANE-BOUND LYTIC MUREIN TRANSGLYCOSYLASE C"/>
    <property type="match status" value="1"/>
</dbReference>
<dbReference type="InterPro" id="IPR023346">
    <property type="entry name" value="Lysozyme-like_dom_sf"/>
</dbReference>
<evidence type="ECO:0000313" key="6">
    <source>
        <dbReference type="Proteomes" id="UP000494115"/>
    </source>
</evidence>
<feature type="domain" description="Transglycosylase SLT" evidence="4">
    <location>
        <begin position="50"/>
        <end position="151"/>
    </location>
</feature>
<accession>A0A6S7B895</accession>
<evidence type="ECO:0000256" key="3">
    <source>
        <dbReference type="SAM" id="SignalP"/>
    </source>
</evidence>
<keyword evidence="6" id="KW-1185">Reference proteome</keyword>
<keyword evidence="3" id="KW-0732">Signal</keyword>
<gene>
    <name evidence="5" type="ORF">LMG28138_03156</name>
</gene>
<feature type="region of interest" description="Disordered" evidence="2">
    <location>
        <begin position="164"/>
        <end position="192"/>
    </location>
</feature>
<sequence length="192" mass="20119">MRRALCVFLLALGLTQHAEAGQTEQVSALLAQKFGVARAKADQIAKAVMQSAVKYSLPPSLLLAVIAIESRFREKARGANGATGLMQIVPSSHRKLLKGVKDLTEPTANIEMGSQILHGYVDSAGGNVEAGLRSYGGGKNYVAKVSDQARLFEAKLNDMQAAAGQVSPPADATAQTVPPAPEVGSPVSLDIR</sequence>
<protein>
    <recommendedName>
        <fullName evidence="4">Transglycosylase SLT domain-containing protein</fullName>
    </recommendedName>
</protein>
<name>A0A6S7B895_9BURK</name>
<feature type="signal peptide" evidence="3">
    <location>
        <begin position="1"/>
        <end position="20"/>
    </location>
</feature>